<keyword evidence="11" id="KW-0560">Oxidoreductase</keyword>
<dbReference type="EMBL" id="CASHTH010001711">
    <property type="protein sequence ID" value="CAI8018828.1"/>
    <property type="molecule type" value="Genomic_DNA"/>
</dbReference>
<keyword evidence="14" id="KW-0325">Glycoprotein</keyword>
<dbReference type="GO" id="GO:0005789">
    <property type="term" value="C:endoplasmic reticulum membrane"/>
    <property type="evidence" value="ECO:0007669"/>
    <property type="project" value="UniProtKB-SubCell"/>
</dbReference>
<keyword evidence="9" id="KW-0274">FAD</keyword>
<dbReference type="AlphaFoldDB" id="A0AA35RXQ5"/>
<dbReference type="GO" id="GO:0034975">
    <property type="term" value="P:protein folding in endoplasmic reticulum"/>
    <property type="evidence" value="ECO:0007669"/>
    <property type="project" value="InterPro"/>
</dbReference>
<evidence type="ECO:0000256" key="12">
    <source>
        <dbReference type="ARBA" id="ARBA00023136"/>
    </source>
</evidence>
<evidence type="ECO:0000256" key="1">
    <source>
        <dbReference type="ARBA" id="ARBA00001974"/>
    </source>
</evidence>
<evidence type="ECO:0000256" key="6">
    <source>
        <dbReference type="ARBA" id="ARBA00022630"/>
    </source>
</evidence>
<evidence type="ECO:0000256" key="13">
    <source>
        <dbReference type="ARBA" id="ARBA00023157"/>
    </source>
</evidence>
<keyword evidence="7" id="KW-0732">Signal</keyword>
<comment type="cofactor">
    <cofactor evidence="1">
        <name>FAD</name>
        <dbReference type="ChEBI" id="CHEBI:57692"/>
    </cofactor>
</comment>
<comment type="similarity">
    <text evidence="3">Belongs to the EROs family.</text>
</comment>
<keyword evidence="15" id="KW-0676">Redox-active center</keyword>
<dbReference type="InterPro" id="IPR007266">
    <property type="entry name" value="Ero1"/>
</dbReference>
<comment type="subunit">
    <text evidence="4">May function both as a monomer and a homodimer.</text>
</comment>
<comment type="subcellular location">
    <subcellularLocation>
        <location evidence="2">Endoplasmic reticulum membrane</location>
        <topology evidence="2">Peripheral membrane protein</topology>
        <orientation evidence="2">Lumenal side</orientation>
    </subcellularLocation>
</comment>
<keyword evidence="5" id="KW-0813">Transport</keyword>
<name>A0AA35RXQ5_GEOBA</name>
<dbReference type="InterPro" id="IPR037192">
    <property type="entry name" value="ERO1-like_sf"/>
</dbReference>
<keyword evidence="17" id="KW-1185">Reference proteome</keyword>
<evidence type="ECO:0000256" key="7">
    <source>
        <dbReference type="ARBA" id="ARBA00022729"/>
    </source>
</evidence>
<evidence type="ECO:0000256" key="9">
    <source>
        <dbReference type="ARBA" id="ARBA00022827"/>
    </source>
</evidence>
<dbReference type="SUPFAM" id="SSF110019">
    <property type="entry name" value="ERO1-like"/>
    <property type="match status" value="1"/>
</dbReference>
<keyword evidence="6" id="KW-0285">Flavoprotein</keyword>
<evidence type="ECO:0000313" key="16">
    <source>
        <dbReference type="EMBL" id="CAI8018828.1"/>
    </source>
</evidence>
<dbReference type="Pfam" id="PF04137">
    <property type="entry name" value="ERO1"/>
    <property type="match status" value="1"/>
</dbReference>
<proteinExistence type="inferred from homology"/>
<reference evidence="16" key="1">
    <citation type="submission" date="2023-03" db="EMBL/GenBank/DDBJ databases">
        <authorList>
            <person name="Steffen K."/>
            <person name="Cardenas P."/>
        </authorList>
    </citation>
    <scope>NUCLEOTIDE SEQUENCE</scope>
</reference>
<keyword evidence="13" id="KW-1015">Disulfide bond</keyword>
<evidence type="ECO:0000256" key="14">
    <source>
        <dbReference type="ARBA" id="ARBA00023180"/>
    </source>
</evidence>
<keyword evidence="12" id="KW-0472">Membrane</keyword>
<dbReference type="PANTHER" id="PTHR12613">
    <property type="entry name" value="ERO1-RELATED"/>
    <property type="match status" value="1"/>
</dbReference>
<keyword evidence="10" id="KW-0249">Electron transport</keyword>
<keyword evidence="8" id="KW-0256">Endoplasmic reticulum</keyword>
<evidence type="ECO:0000313" key="17">
    <source>
        <dbReference type="Proteomes" id="UP001174909"/>
    </source>
</evidence>
<evidence type="ECO:0000256" key="15">
    <source>
        <dbReference type="ARBA" id="ARBA00023284"/>
    </source>
</evidence>
<accession>A0AA35RXQ5</accession>
<evidence type="ECO:0000256" key="5">
    <source>
        <dbReference type="ARBA" id="ARBA00022448"/>
    </source>
</evidence>
<evidence type="ECO:0000256" key="10">
    <source>
        <dbReference type="ARBA" id="ARBA00022982"/>
    </source>
</evidence>
<comment type="caution">
    <text evidence="16">The sequence shown here is derived from an EMBL/GenBank/DDBJ whole genome shotgun (WGS) entry which is preliminary data.</text>
</comment>
<evidence type="ECO:0000256" key="11">
    <source>
        <dbReference type="ARBA" id="ARBA00023002"/>
    </source>
</evidence>
<evidence type="ECO:0000256" key="3">
    <source>
        <dbReference type="ARBA" id="ARBA00008277"/>
    </source>
</evidence>
<gene>
    <name evidence="16" type="ORF">GBAR_LOCUS11387</name>
</gene>
<evidence type="ECO:0000256" key="8">
    <source>
        <dbReference type="ARBA" id="ARBA00022824"/>
    </source>
</evidence>
<dbReference type="PANTHER" id="PTHR12613:SF0">
    <property type="entry name" value="ERO1-LIKE PROTEIN"/>
    <property type="match status" value="1"/>
</dbReference>
<sequence length="123" mass="14189">MRSHMCFTSPPMVCTSRQCQTQCVNLLYYSLQEAFRAHFRNITRIMDCVGCSKCKLWGKLQVHGIGTALKILFSGKKSTKFTLRRREVVALFNVLGRFSSSIHLLPNFRNLEEKGSTRQKQEL</sequence>
<evidence type="ECO:0000256" key="4">
    <source>
        <dbReference type="ARBA" id="ARBA00011802"/>
    </source>
</evidence>
<dbReference type="Proteomes" id="UP001174909">
    <property type="component" value="Unassembled WGS sequence"/>
</dbReference>
<dbReference type="GO" id="GO:0071949">
    <property type="term" value="F:FAD binding"/>
    <property type="evidence" value="ECO:0007669"/>
    <property type="project" value="InterPro"/>
</dbReference>
<organism evidence="16 17">
    <name type="scientific">Geodia barretti</name>
    <name type="common">Barrett's horny sponge</name>
    <dbReference type="NCBI Taxonomy" id="519541"/>
    <lineage>
        <taxon>Eukaryota</taxon>
        <taxon>Metazoa</taxon>
        <taxon>Porifera</taxon>
        <taxon>Demospongiae</taxon>
        <taxon>Heteroscleromorpha</taxon>
        <taxon>Tetractinellida</taxon>
        <taxon>Astrophorina</taxon>
        <taxon>Geodiidae</taxon>
        <taxon>Geodia</taxon>
    </lineage>
</organism>
<dbReference type="GO" id="GO:0016972">
    <property type="term" value="F:thiol oxidase activity"/>
    <property type="evidence" value="ECO:0007669"/>
    <property type="project" value="InterPro"/>
</dbReference>
<dbReference type="GO" id="GO:0015035">
    <property type="term" value="F:protein-disulfide reductase activity"/>
    <property type="evidence" value="ECO:0007669"/>
    <property type="project" value="InterPro"/>
</dbReference>
<protein>
    <submittedName>
        <fullName evidence="16">ERO1-like protein alpha</fullName>
    </submittedName>
</protein>
<evidence type="ECO:0000256" key="2">
    <source>
        <dbReference type="ARBA" id="ARBA00004367"/>
    </source>
</evidence>